<keyword evidence="2" id="KW-0597">Phosphoprotein</keyword>
<evidence type="ECO:0000256" key="2">
    <source>
        <dbReference type="ARBA" id="ARBA00022553"/>
    </source>
</evidence>
<feature type="coiled-coil region" evidence="5">
    <location>
        <begin position="320"/>
        <end position="354"/>
    </location>
</feature>
<keyword evidence="9" id="KW-1185">Reference proteome</keyword>
<dbReference type="InterPro" id="IPR027881">
    <property type="entry name" value="SOGA_CC"/>
</dbReference>
<feature type="region of interest" description="Disordered" evidence="6">
    <location>
        <begin position="483"/>
        <end position="508"/>
    </location>
</feature>
<reference evidence="8 9" key="1">
    <citation type="journal article" date="2019" name="Sci. Data">
        <title>Hybrid genome assembly and annotation of Danionella translucida.</title>
        <authorList>
            <person name="Kadobianskyi M."/>
            <person name="Schulze L."/>
            <person name="Schuelke M."/>
            <person name="Judkewitz B."/>
        </authorList>
    </citation>
    <scope>NUCLEOTIDE SEQUENCE [LARGE SCALE GENOMIC DNA]</scope>
    <source>
        <strain evidence="8 9">Bolton</strain>
    </source>
</reference>
<feature type="compositionally biased region" description="Polar residues" evidence="6">
    <location>
        <begin position="1209"/>
        <end position="1233"/>
    </location>
</feature>
<comment type="caution">
    <text evidence="8">The sequence shown here is derived from an EMBL/GenBank/DDBJ whole genome shotgun (WGS) entry which is preliminary data.</text>
</comment>
<feature type="compositionally biased region" description="Polar residues" evidence="6">
    <location>
        <begin position="1313"/>
        <end position="1325"/>
    </location>
</feature>
<feature type="compositionally biased region" description="Low complexity" evidence="6">
    <location>
        <begin position="77"/>
        <end position="86"/>
    </location>
</feature>
<evidence type="ECO:0000256" key="6">
    <source>
        <dbReference type="SAM" id="MobiDB-lite"/>
    </source>
</evidence>
<evidence type="ECO:0000256" key="4">
    <source>
        <dbReference type="ARBA" id="ARBA00023136"/>
    </source>
</evidence>
<dbReference type="EMBL" id="SRMA01025934">
    <property type="protein sequence ID" value="TRY89730.1"/>
    <property type="molecule type" value="Genomic_DNA"/>
</dbReference>
<feature type="region of interest" description="Disordered" evidence="6">
    <location>
        <begin position="1306"/>
        <end position="1325"/>
    </location>
</feature>
<comment type="subcellular location">
    <subcellularLocation>
        <location evidence="1">Membrane</location>
    </subcellularLocation>
</comment>
<feature type="compositionally biased region" description="Low complexity" evidence="6">
    <location>
        <begin position="1166"/>
        <end position="1199"/>
    </location>
</feature>
<dbReference type="Pfam" id="PF11365">
    <property type="entry name" value="SOGA"/>
    <property type="match status" value="1"/>
</dbReference>
<organism evidence="8 9">
    <name type="scientific">Danionella cerebrum</name>
    <dbReference type="NCBI Taxonomy" id="2873325"/>
    <lineage>
        <taxon>Eukaryota</taxon>
        <taxon>Metazoa</taxon>
        <taxon>Chordata</taxon>
        <taxon>Craniata</taxon>
        <taxon>Vertebrata</taxon>
        <taxon>Euteleostomi</taxon>
        <taxon>Actinopterygii</taxon>
        <taxon>Neopterygii</taxon>
        <taxon>Teleostei</taxon>
        <taxon>Ostariophysi</taxon>
        <taxon>Cypriniformes</taxon>
        <taxon>Danionidae</taxon>
        <taxon>Danioninae</taxon>
        <taxon>Danionella</taxon>
    </lineage>
</organism>
<evidence type="ECO:0000259" key="7">
    <source>
        <dbReference type="Pfam" id="PF11365"/>
    </source>
</evidence>
<dbReference type="PANTHER" id="PTHR15742">
    <property type="entry name" value="GIRDIN"/>
    <property type="match status" value="1"/>
</dbReference>
<feature type="region of interest" description="Disordered" evidence="6">
    <location>
        <begin position="357"/>
        <end position="381"/>
    </location>
</feature>
<dbReference type="Proteomes" id="UP000316079">
    <property type="component" value="Unassembled WGS sequence"/>
</dbReference>
<feature type="region of interest" description="Disordered" evidence="6">
    <location>
        <begin position="1354"/>
        <end position="1380"/>
    </location>
</feature>
<proteinExistence type="predicted"/>
<sequence>MTKTRFETNPEPNSRSSHHGRDVQDKPSGGSSSERQRHHVTSKRPQVNACTKSIPAPSENKPKEVLHKKPKKEMKPASKNRSNSSKSSERRKLSEGSTASDDLSKDSGCASGKLSSINSSSSEISDSSEEIKLTIDKQWCHSGTHEGVMEPSGERTAMPQKVEICASLSPKFGFGEGSVSPGDQRSYVSLDSRLNMSSSVAFSDLTGDFTDEEHDDLLRDINELRSENEYLKDEMEELRSEMLEMRDLYMEEDVYQLQELRLQLEQANKACRILQYRLRKAERRSLRVAQTGHVDGELIRTLEHDIRVAKTVSARLHGELEAVQKKNSQLEWENEELRERLQDLDVAKQVLQAEMDKSLNSLKRRSMRSTNKSEKKLSPQDDSADLKCQLHFAKEESALMCKKLTKMALESETMREQLTKYRLLFGEVDESQAAAGTKTSAHTREAEAKVHLRLVEEEATLLSRRIVELEVENRGLRAEMSELRERGGSFEEEEGIKGAGEADPLPQLSGEISRVQESSDEQENLIHEHVESSAFSQMHREGPIGGEQELLAENKEDAQVGWKSDCNFGVKDLEGLFAIHDQAQLVRSTIQFLTAPPKNGFASSCSLKLNPNAACLNKQSVESPSKTHQWLLDPMMSPLTSGLEVLQAQLRGFIEKMEVMLKSSSEQLEKHVSSIVDDLNAVNENTKSQATPEYDCKGEVMIWSDEESLMRLSLQLRCFLQQWRQGERPSGEQMNTFEETSSKYNLQDKCNTKTKSALVSDLKMMFEDLTSELLELRSATQCLIHQFANAKAAWAMECAGLKCLLEDPGGNPRPNGSPELRVAVQKEHNEKLQQLLAESYAAVLELSKQLKVRESSWSSERKELLQHVCLECGYAKTAKPNKSMPPSTDRMMTKEGHTKRLPLKTGTKKTLKNWTYLTREAASMDKEDTCKTWDCPIMPPSFPGINLSNNPTQRSHTAPERSAIRIYYSPPSSKRMQMSALLGEEQEECENIQQPLHKSTSCGPVNQDWIIAYENWLSSLSFDCQSLLERDSTTIIRSASSSALQNSSSQLAFNSMDVSSNLSDDMKEITYSVLQTSHSGHLERKRATDSGINVVSTGTQTQSQARVITVGLQTDGPRSLYTAKHWSPRVTSVVPAKTQQMLLSERDSCPAERFQARPTSPKLQHRLSSSSLRSSTSSSSSSFTSSSLSSTSSASASSRLHYGVKENSLWPSTTNRPSTGSVQASDKSGNPKNSGVHKYGLVQEFLRNVCGRGDKNHMEMEKAPVTRREGLESPKKPEHSSSRIPIVTVVRNDSITKIVNRRFMKQSHKEEPVSQNQNPTQCQTDKASIGRNKSLEFSADESSSHSLTFCFARASQKHQRHGQGTNKARLQKCSKADHVA</sequence>
<dbReference type="OrthoDB" id="10036174at2759"/>
<feature type="compositionally biased region" description="Low complexity" evidence="6">
    <location>
        <begin position="115"/>
        <end position="125"/>
    </location>
</feature>
<keyword evidence="3 5" id="KW-0175">Coiled coil</keyword>
<gene>
    <name evidence="8" type="ORF">DNTS_027609</name>
</gene>
<protein>
    <recommendedName>
        <fullName evidence="7">SOGA coiled-coil domain-containing protein</fullName>
    </recommendedName>
</protein>
<evidence type="ECO:0000256" key="5">
    <source>
        <dbReference type="SAM" id="Coils"/>
    </source>
</evidence>
<dbReference type="PANTHER" id="PTHR15742:SF1">
    <property type="entry name" value="PROTEIN SOGA1"/>
    <property type="match status" value="1"/>
</dbReference>
<feature type="region of interest" description="Disordered" evidence="6">
    <location>
        <begin position="1146"/>
        <end position="1236"/>
    </location>
</feature>
<dbReference type="GO" id="GO:0010506">
    <property type="term" value="P:regulation of autophagy"/>
    <property type="evidence" value="ECO:0007669"/>
    <property type="project" value="InterPro"/>
</dbReference>
<feature type="coiled-coil region" evidence="5">
    <location>
        <begin position="214"/>
        <end position="284"/>
    </location>
</feature>
<feature type="domain" description="SOGA coiled-coil" evidence="7">
    <location>
        <begin position="382"/>
        <end position="476"/>
    </location>
</feature>
<evidence type="ECO:0000256" key="3">
    <source>
        <dbReference type="ARBA" id="ARBA00023054"/>
    </source>
</evidence>
<keyword evidence="4" id="KW-0472">Membrane</keyword>
<dbReference type="GO" id="GO:0005615">
    <property type="term" value="C:extracellular space"/>
    <property type="evidence" value="ECO:0007669"/>
    <property type="project" value="InterPro"/>
</dbReference>
<accession>A0A553QIH1</accession>
<dbReference type="GO" id="GO:0016020">
    <property type="term" value="C:membrane"/>
    <property type="evidence" value="ECO:0007669"/>
    <property type="project" value="UniProtKB-SubCell"/>
</dbReference>
<name>A0A553QIH1_9TELE</name>
<evidence type="ECO:0000313" key="9">
    <source>
        <dbReference type="Proteomes" id="UP000316079"/>
    </source>
</evidence>
<feature type="region of interest" description="Disordered" evidence="6">
    <location>
        <begin position="1"/>
        <end position="128"/>
    </location>
</feature>
<evidence type="ECO:0000313" key="8">
    <source>
        <dbReference type="EMBL" id="TRY89730.1"/>
    </source>
</evidence>
<dbReference type="InterPro" id="IPR049885">
    <property type="entry name" value="MTCL1-3"/>
</dbReference>
<evidence type="ECO:0000256" key="1">
    <source>
        <dbReference type="ARBA" id="ARBA00004370"/>
    </source>
</evidence>